<comment type="subcellular location">
    <subcellularLocation>
        <location evidence="2">Cytoplasm</location>
    </subcellularLocation>
    <subcellularLocation>
        <location evidence="1">Nucleus</location>
    </subcellularLocation>
</comment>
<evidence type="ECO:0000256" key="6">
    <source>
        <dbReference type="ARBA" id="ARBA00022701"/>
    </source>
</evidence>
<feature type="compositionally biased region" description="Low complexity" evidence="9">
    <location>
        <begin position="616"/>
        <end position="630"/>
    </location>
</feature>
<dbReference type="PANTHER" id="PTHR19321:SF7">
    <property type="entry name" value="65-KDA MICROTUBULE-ASSOCIATED PROTEIN 3"/>
    <property type="match status" value="1"/>
</dbReference>
<feature type="region of interest" description="Disordered" evidence="9">
    <location>
        <begin position="588"/>
        <end position="635"/>
    </location>
</feature>
<protein>
    <submittedName>
        <fullName evidence="10">65-kDa microtubule-associated protein 3-like</fullName>
    </submittedName>
</protein>
<sequence length="650" mass="73645">MVNLPTNQSSKVETACGTLLDELQNIWEEIGEPEAERDKMLHDLEQECLELYRKKVDLANRSRAQLRQTIAASEAELAAISSAMGEPPVHLKQNAGSLKEELKSIIPKLEEMKKRKAERLNQFLELIEQIQKISIEIGPSEFCSSTMFDESDLSLRRLEDLYGKLQSLQKEKCDRIKLVMDHLNTLNSLCDVLGIEFEHITCEVYSTLDARKGSEDVSNETIERLESAVHRLREVKIQRMHKLQDLATAMFEMWNLMDTPAEEQQKFQTITCNIAASEHEITEPNSLSEDFIKYVEAEVMRLEELKASKMKELVYKKKIELEELLRRTHLVEEQYNTIEAAIKNGAVDPSLVLEQIEIQISRIKDEAFSRKEILERVEKWLAACDEESWLEEYNRDENRYNAGRGTHLALKRAEKARAIVNKIPAMVEALTTKTALWENERDTEFKYDGVGLISMLEDYSILREEKEQERKRQRDQKRLQGQLVAEQEVLFGSKPSPSKNQSSKKMLRTLTMGPNRKQSLGGAALQTPKSTSTTRKGDTAVSPCTGRRGEDAGPVKELSLAATNAQELEIPRKPFAPLIPVNSIPSTPSHLTCSEPGTPKMTPANSRPQTPSTVSAAPMETAATPAPARPAAEEMEYSFEERRHALLLKG</sequence>
<comment type="similarity">
    <text evidence="3">Belongs to the MAP65/ASE1 family.</text>
</comment>
<keyword evidence="5" id="KW-0597">Phosphoprotein</keyword>
<dbReference type="AlphaFoldDB" id="A0AAX6H6I6"/>
<dbReference type="Pfam" id="PF03999">
    <property type="entry name" value="MAP65_ASE1"/>
    <property type="match status" value="1"/>
</dbReference>
<keyword evidence="6" id="KW-0493">Microtubule</keyword>
<evidence type="ECO:0000256" key="1">
    <source>
        <dbReference type="ARBA" id="ARBA00004123"/>
    </source>
</evidence>
<keyword evidence="4" id="KW-0963">Cytoplasm</keyword>
<accession>A0AAX6H6I6</accession>
<feature type="compositionally biased region" description="Polar residues" evidence="9">
    <location>
        <begin position="603"/>
        <end position="615"/>
    </location>
</feature>
<evidence type="ECO:0000313" key="11">
    <source>
        <dbReference type="Proteomes" id="UP001140949"/>
    </source>
</evidence>
<keyword evidence="8" id="KW-0175">Coiled coil</keyword>
<gene>
    <name evidence="10" type="ORF">M6B38_326310</name>
</gene>
<reference evidence="10" key="2">
    <citation type="submission" date="2023-04" db="EMBL/GenBank/DDBJ databases">
        <authorList>
            <person name="Bruccoleri R.E."/>
            <person name="Oakeley E.J."/>
            <person name="Faust A.-M."/>
            <person name="Dessus-Babus S."/>
            <person name="Altorfer M."/>
            <person name="Burckhardt D."/>
            <person name="Oertli M."/>
            <person name="Naumann U."/>
            <person name="Petersen F."/>
            <person name="Wong J."/>
        </authorList>
    </citation>
    <scope>NUCLEOTIDE SEQUENCE</scope>
    <source>
        <strain evidence="10">GSM-AAB239-AS_SAM_17_03QT</strain>
        <tissue evidence="10">Leaf</tissue>
    </source>
</reference>
<dbReference type="Proteomes" id="UP001140949">
    <property type="component" value="Unassembled WGS sequence"/>
</dbReference>
<evidence type="ECO:0000256" key="7">
    <source>
        <dbReference type="ARBA" id="ARBA00023242"/>
    </source>
</evidence>
<dbReference type="GO" id="GO:0000226">
    <property type="term" value="P:microtubule cytoskeleton organization"/>
    <property type="evidence" value="ECO:0007669"/>
    <property type="project" value="InterPro"/>
</dbReference>
<evidence type="ECO:0000256" key="2">
    <source>
        <dbReference type="ARBA" id="ARBA00004496"/>
    </source>
</evidence>
<dbReference type="GO" id="GO:0005634">
    <property type="term" value="C:nucleus"/>
    <property type="evidence" value="ECO:0007669"/>
    <property type="project" value="UniProtKB-SubCell"/>
</dbReference>
<feature type="region of interest" description="Disordered" evidence="9">
    <location>
        <begin position="513"/>
        <end position="552"/>
    </location>
</feature>
<dbReference type="GO" id="GO:0005737">
    <property type="term" value="C:cytoplasm"/>
    <property type="evidence" value="ECO:0007669"/>
    <property type="project" value="UniProtKB-SubCell"/>
</dbReference>
<keyword evidence="11" id="KW-1185">Reference proteome</keyword>
<organism evidence="10 11">
    <name type="scientific">Iris pallida</name>
    <name type="common">Sweet iris</name>
    <dbReference type="NCBI Taxonomy" id="29817"/>
    <lineage>
        <taxon>Eukaryota</taxon>
        <taxon>Viridiplantae</taxon>
        <taxon>Streptophyta</taxon>
        <taxon>Embryophyta</taxon>
        <taxon>Tracheophyta</taxon>
        <taxon>Spermatophyta</taxon>
        <taxon>Magnoliopsida</taxon>
        <taxon>Liliopsida</taxon>
        <taxon>Asparagales</taxon>
        <taxon>Iridaceae</taxon>
        <taxon>Iridoideae</taxon>
        <taxon>Irideae</taxon>
        <taxon>Iris</taxon>
    </lineage>
</organism>
<dbReference type="GO" id="GO:0005874">
    <property type="term" value="C:microtubule"/>
    <property type="evidence" value="ECO:0007669"/>
    <property type="project" value="UniProtKB-KW"/>
</dbReference>
<name>A0AAX6H6I6_IRIPA</name>
<reference evidence="10" key="1">
    <citation type="journal article" date="2023" name="GigaByte">
        <title>Genome assembly of the bearded iris, Iris pallida Lam.</title>
        <authorList>
            <person name="Bruccoleri R.E."/>
            <person name="Oakeley E.J."/>
            <person name="Faust A.M.E."/>
            <person name="Altorfer M."/>
            <person name="Dessus-Babus S."/>
            <person name="Burckhardt D."/>
            <person name="Oertli M."/>
            <person name="Naumann U."/>
            <person name="Petersen F."/>
            <person name="Wong J."/>
        </authorList>
    </citation>
    <scope>NUCLEOTIDE SEQUENCE</scope>
    <source>
        <strain evidence="10">GSM-AAB239-AS_SAM_17_03QT</strain>
    </source>
</reference>
<dbReference type="InterPro" id="IPR007145">
    <property type="entry name" value="MAP65_Ase1_PRC1"/>
</dbReference>
<evidence type="ECO:0000256" key="8">
    <source>
        <dbReference type="SAM" id="Coils"/>
    </source>
</evidence>
<proteinExistence type="inferred from homology"/>
<dbReference type="PANTHER" id="PTHR19321">
    <property type="entry name" value="PROTEIN REGULATOR OF CYTOKINESIS 1 PRC1-RELATED"/>
    <property type="match status" value="1"/>
</dbReference>
<evidence type="ECO:0000256" key="4">
    <source>
        <dbReference type="ARBA" id="ARBA00022490"/>
    </source>
</evidence>
<comment type="caution">
    <text evidence="10">The sequence shown here is derived from an EMBL/GenBank/DDBJ whole genome shotgun (WGS) entry which is preliminary data.</text>
</comment>
<dbReference type="Gene3D" id="1.20.58.1520">
    <property type="match status" value="1"/>
</dbReference>
<dbReference type="EMBL" id="JANAVB010011999">
    <property type="protein sequence ID" value="KAJ6836596.1"/>
    <property type="molecule type" value="Genomic_DNA"/>
</dbReference>
<evidence type="ECO:0000256" key="9">
    <source>
        <dbReference type="SAM" id="MobiDB-lite"/>
    </source>
</evidence>
<dbReference type="FunFam" id="1.20.58.1520:FF:000002">
    <property type="entry name" value="65-kDa microtubule-associated protein 6"/>
    <property type="match status" value="1"/>
</dbReference>
<dbReference type="GO" id="GO:0005819">
    <property type="term" value="C:spindle"/>
    <property type="evidence" value="ECO:0007669"/>
    <property type="project" value="TreeGrafter"/>
</dbReference>
<evidence type="ECO:0000256" key="3">
    <source>
        <dbReference type="ARBA" id="ARBA00006187"/>
    </source>
</evidence>
<keyword evidence="7" id="KW-0539">Nucleus</keyword>
<feature type="coiled-coil region" evidence="8">
    <location>
        <begin position="41"/>
        <end position="76"/>
    </location>
</feature>
<evidence type="ECO:0000313" key="10">
    <source>
        <dbReference type="EMBL" id="KAJ6836596.1"/>
    </source>
</evidence>
<evidence type="ECO:0000256" key="5">
    <source>
        <dbReference type="ARBA" id="ARBA00022553"/>
    </source>
</evidence>
<dbReference type="GO" id="GO:0008017">
    <property type="term" value="F:microtubule binding"/>
    <property type="evidence" value="ECO:0007669"/>
    <property type="project" value="InterPro"/>
</dbReference>